<dbReference type="AlphaFoldDB" id="A0A1C4BDM8"/>
<accession>A0A1C4BDM8</accession>
<organism evidence="2 3">
    <name type="scientific">Kosakonia oryzendophytica</name>
    <dbReference type="NCBI Taxonomy" id="1005665"/>
    <lineage>
        <taxon>Bacteria</taxon>
        <taxon>Pseudomonadati</taxon>
        <taxon>Pseudomonadota</taxon>
        <taxon>Gammaproteobacteria</taxon>
        <taxon>Enterobacterales</taxon>
        <taxon>Enterobacteriaceae</taxon>
        <taxon>Kosakonia</taxon>
    </lineage>
</organism>
<sequence length="50" mass="5911">MSPHPIYFPRSVWEKMFVYSAAGGIGGGAKTWWFAWYDKYEKSKMMNDKE</sequence>
<feature type="transmembrane region" description="Helical" evidence="1">
    <location>
        <begin position="16"/>
        <end position="37"/>
    </location>
</feature>
<evidence type="ECO:0000313" key="3">
    <source>
        <dbReference type="Proteomes" id="UP000198975"/>
    </source>
</evidence>
<keyword evidence="1" id="KW-0812">Transmembrane</keyword>
<dbReference type="EMBL" id="FMAY01000004">
    <property type="protein sequence ID" value="SCC04953.1"/>
    <property type="molecule type" value="Genomic_DNA"/>
</dbReference>
<name>A0A1C4BDM8_9ENTR</name>
<gene>
    <name evidence="2" type="ORF">GA0061071_104353</name>
</gene>
<keyword evidence="1" id="KW-0472">Membrane</keyword>
<reference evidence="3" key="1">
    <citation type="submission" date="2016-08" db="EMBL/GenBank/DDBJ databases">
        <authorList>
            <person name="Varghese N."/>
            <person name="Submissions Spin"/>
        </authorList>
    </citation>
    <scope>NUCLEOTIDE SEQUENCE [LARGE SCALE GENOMIC DNA]</scope>
    <source>
        <strain evidence="3">REICA_082</strain>
    </source>
</reference>
<dbReference type="Proteomes" id="UP000198975">
    <property type="component" value="Unassembled WGS sequence"/>
</dbReference>
<keyword evidence="3" id="KW-1185">Reference proteome</keyword>
<protein>
    <submittedName>
        <fullName evidence="2">Uncharacterized protein</fullName>
    </submittedName>
</protein>
<keyword evidence="1" id="KW-1133">Transmembrane helix</keyword>
<evidence type="ECO:0000256" key="1">
    <source>
        <dbReference type="SAM" id="Phobius"/>
    </source>
</evidence>
<evidence type="ECO:0000313" key="2">
    <source>
        <dbReference type="EMBL" id="SCC04953.1"/>
    </source>
</evidence>
<proteinExistence type="predicted"/>